<feature type="transmembrane region" description="Helical" evidence="1">
    <location>
        <begin position="21"/>
        <end position="40"/>
    </location>
</feature>
<evidence type="ECO:0000256" key="1">
    <source>
        <dbReference type="SAM" id="Phobius"/>
    </source>
</evidence>
<sequence length="131" mass="14062">MTTQAQLDDRYGRTRSPRRRLLGWTIVAVLALGAIGYLGWTTVASSAASVTATDTGFTVNDDRSVSATFQITAPVGRAVACALEARDEEHGTVGWRVVQYPASDEHSRAFTETIPTLSLATTGFVNACWVP</sequence>
<evidence type="ECO:0008006" key="4">
    <source>
        <dbReference type="Google" id="ProtNLM"/>
    </source>
</evidence>
<name>A0A1G6H970_9MICO</name>
<organism evidence="2 3">
    <name type="scientific">Microbacterium enclense</name>
    <dbReference type="NCBI Taxonomy" id="993073"/>
    <lineage>
        <taxon>Bacteria</taxon>
        <taxon>Bacillati</taxon>
        <taxon>Actinomycetota</taxon>
        <taxon>Actinomycetes</taxon>
        <taxon>Micrococcales</taxon>
        <taxon>Microbacteriaceae</taxon>
        <taxon>Microbacterium</taxon>
    </lineage>
</organism>
<keyword evidence="1" id="KW-0812">Transmembrane</keyword>
<protein>
    <recommendedName>
        <fullName evidence="4">DUF4307 domain-containing protein</fullName>
    </recommendedName>
</protein>
<dbReference type="AlphaFoldDB" id="A0A1G6H970"/>
<keyword evidence="1" id="KW-0472">Membrane</keyword>
<dbReference type="Pfam" id="PF14155">
    <property type="entry name" value="DUF4307"/>
    <property type="match status" value="1"/>
</dbReference>
<dbReference type="RefSeq" id="WP_058231231.1">
    <property type="nucleotide sequence ID" value="NZ_FMYG01000002.1"/>
</dbReference>
<accession>A0A1G6H970</accession>
<reference evidence="2 3" key="1">
    <citation type="submission" date="2016-09" db="EMBL/GenBank/DDBJ databases">
        <authorList>
            <person name="Capua I."/>
            <person name="De Benedictis P."/>
            <person name="Joannis T."/>
            <person name="Lombin L.H."/>
            <person name="Cattoli G."/>
        </authorList>
    </citation>
    <scope>NUCLEOTIDE SEQUENCE [LARGE SCALE GENOMIC DNA]</scope>
    <source>
        <strain evidence="2 3">NIO-1002</strain>
    </source>
</reference>
<dbReference type="InterPro" id="IPR025443">
    <property type="entry name" value="DUF4307"/>
</dbReference>
<keyword evidence="1" id="KW-1133">Transmembrane helix</keyword>
<dbReference type="STRING" id="993073.AS029_03505"/>
<gene>
    <name evidence="2" type="ORF">SAMN05216418_0944</name>
</gene>
<evidence type="ECO:0000313" key="2">
    <source>
        <dbReference type="EMBL" id="SDB90802.1"/>
    </source>
</evidence>
<evidence type="ECO:0000313" key="3">
    <source>
        <dbReference type="Proteomes" id="UP000183203"/>
    </source>
</evidence>
<dbReference type="Proteomes" id="UP000183203">
    <property type="component" value="Unassembled WGS sequence"/>
</dbReference>
<proteinExistence type="predicted"/>
<dbReference type="OrthoDB" id="4793644at2"/>
<dbReference type="EMBL" id="FMYG01000002">
    <property type="protein sequence ID" value="SDB90802.1"/>
    <property type="molecule type" value="Genomic_DNA"/>
</dbReference>